<dbReference type="PANTHER" id="PTHR42760:SF115">
    <property type="entry name" value="3-OXOACYL-[ACYL-CARRIER-PROTEIN] REDUCTASE FABG"/>
    <property type="match status" value="1"/>
</dbReference>
<dbReference type="InterPro" id="IPR036291">
    <property type="entry name" value="NAD(P)-bd_dom_sf"/>
</dbReference>
<dbReference type="AlphaFoldDB" id="A0A288Q6I7"/>
<dbReference type="InterPro" id="IPR002347">
    <property type="entry name" value="SDR_fam"/>
</dbReference>
<evidence type="ECO:0000256" key="1">
    <source>
        <dbReference type="ARBA" id="ARBA00006484"/>
    </source>
</evidence>
<dbReference type="PRINTS" id="PR00081">
    <property type="entry name" value="GDHRDH"/>
</dbReference>
<gene>
    <name evidence="3" type="ORF">DFP99_0667</name>
</gene>
<name>A0A288Q6I7_9LACO</name>
<evidence type="ECO:0000256" key="2">
    <source>
        <dbReference type="ARBA" id="ARBA00023002"/>
    </source>
</evidence>
<dbReference type="PRINTS" id="PR00080">
    <property type="entry name" value="SDRFAMILY"/>
</dbReference>
<dbReference type="KEGG" id="wso:WSWS_01038"/>
<dbReference type="Proteomes" id="UP000254912">
    <property type="component" value="Unassembled WGS sequence"/>
</dbReference>
<dbReference type="EMBL" id="QRAS01000001">
    <property type="protein sequence ID" value="RDL12232.1"/>
    <property type="molecule type" value="Genomic_DNA"/>
</dbReference>
<dbReference type="PROSITE" id="PS00061">
    <property type="entry name" value="ADH_SHORT"/>
    <property type="match status" value="1"/>
</dbReference>
<dbReference type="InterPro" id="IPR020904">
    <property type="entry name" value="Sc_DH/Rdtase_CS"/>
</dbReference>
<organism evidence="3 4">
    <name type="scientific">Weissella soli</name>
    <dbReference type="NCBI Taxonomy" id="155866"/>
    <lineage>
        <taxon>Bacteria</taxon>
        <taxon>Bacillati</taxon>
        <taxon>Bacillota</taxon>
        <taxon>Bacilli</taxon>
        <taxon>Lactobacillales</taxon>
        <taxon>Lactobacillaceae</taxon>
        <taxon>Weissella</taxon>
    </lineage>
</organism>
<evidence type="ECO:0000313" key="4">
    <source>
        <dbReference type="Proteomes" id="UP000254912"/>
    </source>
</evidence>
<keyword evidence="2" id="KW-0560">Oxidoreductase</keyword>
<comment type="caution">
    <text evidence="3">The sequence shown here is derived from an EMBL/GenBank/DDBJ whole genome shotgun (WGS) entry which is preliminary data.</text>
</comment>
<dbReference type="RefSeq" id="WP_070230279.1">
    <property type="nucleotide sequence ID" value="NZ_BJYO01000002.1"/>
</dbReference>
<dbReference type="GO" id="GO:0005975">
    <property type="term" value="P:carbohydrate metabolic process"/>
    <property type="evidence" value="ECO:0007669"/>
    <property type="project" value="UniProtKB-ARBA"/>
</dbReference>
<dbReference type="OrthoDB" id="9805904at2"/>
<dbReference type="FunFam" id="3.40.50.720:FF:000240">
    <property type="entry name" value="SDR family oxidoreductase"/>
    <property type="match status" value="1"/>
</dbReference>
<dbReference type="Gene3D" id="3.40.50.720">
    <property type="entry name" value="NAD(P)-binding Rossmann-like Domain"/>
    <property type="match status" value="1"/>
</dbReference>
<dbReference type="Pfam" id="PF13561">
    <property type="entry name" value="adh_short_C2"/>
    <property type="match status" value="1"/>
</dbReference>
<reference evidence="3 4" key="1">
    <citation type="submission" date="2018-07" db="EMBL/GenBank/DDBJ databases">
        <title>Genomic Encyclopedia of Type Strains, Phase III (KMG-III): the genomes of soil and plant-associated and newly described type strains.</title>
        <authorList>
            <person name="Whitman W."/>
        </authorList>
    </citation>
    <scope>NUCLEOTIDE SEQUENCE [LARGE SCALE GENOMIC DNA]</scope>
    <source>
        <strain evidence="3 4">CECT 7031</strain>
    </source>
</reference>
<keyword evidence="4" id="KW-1185">Reference proteome</keyword>
<evidence type="ECO:0000313" key="3">
    <source>
        <dbReference type="EMBL" id="RDL12232.1"/>
    </source>
</evidence>
<accession>A0A288Q6I7</accession>
<sequence>MTTIIDKLRLDGKKIYITGGAQGLGKSMAQALAEAGADVAIVDIQLEKAQATAAEIAAATGQKVIAVKADVTNPEDVQKMITTVVDKLGGLDVAFNNAGMVINTPAEETTFDQWTKVINLNLNGVFLTSQAAGKYMIEHGGGAIINTASMSAHIVNRPQPQASYNASKAGVIQLSKSLAIEWAKKGVRVNTLSPGYMATDLTQNSEELKPLIDIWNDWAPLGRMGKPEELQGIAVYLASDTSSFATGADFAIDGAFTAW</sequence>
<dbReference type="PANTHER" id="PTHR42760">
    <property type="entry name" value="SHORT-CHAIN DEHYDROGENASES/REDUCTASES FAMILY MEMBER"/>
    <property type="match status" value="1"/>
</dbReference>
<dbReference type="GeneID" id="94546228"/>
<proteinExistence type="inferred from homology"/>
<dbReference type="GO" id="GO:0016616">
    <property type="term" value="F:oxidoreductase activity, acting on the CH-OH group of donors, NAD or NADP as acceptor"/>
    <property type="evidence" value="ECO:0007669"/>
    <property type="project" value="UniProtKB-ARBA"/>
</dbReference>
<dbReference type="SUPFAM" id="SSF51735">
    <property type="entry name" value="NAD(P)-binding Rossmann-fold domains"/>
    <property type="match status" value="1"/>
</dbReference>
<protein>
    <submittedName>
        <fullName evidence="3">NAD(P)-dependent dehydrogenase (Short-subunit alcohol dehydrogenase family)</fullName>
    </submittedName>
</protein>
<comment type="similarity">
    <text evidence="1">Belongs to the short-chain dehydrogenases/reductases (SDR) family.</text>
</comment>